<feature type="region of interest" description="Disordered" evidence="1">
    <location>
        <begin position="135"/>
        <end position="164"/>
    </location>
</feature>
<organism evidence="2 3">
    <name type="scientific">Ensete ventricosum</name>
    <name type="common">Abyssinian banana</name>
    <name type="synonym">Musa ensete</name>
    <dbReference type="NCBI Taxonomy" id="4639"/>
    <lineage>
        <taxon>Eukaryota</taxon>
        <taxon>Viridiplantae</taxon>
        <taxon>Streptophyta</taxon>
        <taxon>Embryophyta</taxon>
        <taxon>Tracheophyta</taxon>
        <taxon>Spermatophyta</taxon>
        <taxon>Magnoliopsida</taxon>
        <taxon>Liliopsida</taxon>
        <taxon>Zingiberales</taxon>
        <taxon>Musaceae</taxon>
        <taxon>Ensete</taxon>
    </lineage>
</organism>
<gene>
    <name evidence="2" type="ORF">B296_00015884</name>
</gene>
<dbReference type="AlphaFoldDB" id="A0A426ZMV3"/>
<evidence type="ECO:0000313" key="2">
    <source>
        <dbReference type="EMBL" id="RRT65254.1"/>
    </source>
</evidence>
<proteinExistence type="predicted"/>
<dbReference type="EMBL" id="AMZH03005878">
    <property type="protein sequence ID" value="RRT65254.1"/>
    <property type="molecule type" value="Genomic_DNA"/>
</dbReference>
<reference evidence="2 3" key="1">
    <citation type="journal article" date="2014" name="Agronomy (Basel)">
        <title>A Draft Genome Sequence for Ensete ventricosum, the Drought-Tolerant Tree Against Hunger.</title>
        <authorList>
            <person name="Harrison J."/>
            <person name="Moore K.A."/>
            <person name="Paszkiewicz K."/>
            <person name="Jones T."/>
            <person name="Grant M."/>
            <person name="Ambacheew D."/>
            <person name="Muzemil S."/>
            <person name="Studholme D.J."/>
        </authorList>
    </citation>
    <scope>NUCLEOTIDE SEQUENCE [LARGE SCALE GENOMIC DNA]</scope>
</reference>
<name>A0A426ZMV3_ENSVE</name>
<evidence type="ECO:0000256" key="1">
    <source>
        <dbReference type="SAM" id="MobiDB-lite"/>
    </source>
</evidence>
<dbReference type="Proteomes" id="UP000287651">
    <property type="component" value="Unassembled WGS sequence"/>
</dbReference>
<sequence>MRRHPVRDVIMRRYDQELLRAPFRGITGAVGELDCFSAHICLREPGKSEDKAEWAQLPKKRWSERKWTQRSATVAQRRIYRSWKMGRRCKATDSRAIGLATSWYRRDGTSVESSIPCSHKGRVLVVKGAKKVENEKANSKYHDKVEGQRSRNFKRPMSTGFSSR</sequence>
<evidence type="ECO:0000313" key="3">
    <source>
        <dbReference type="Proteomes" id="UP000287651"/>
    </source>
</evidence>
<comment type="caution">
    <text evidence="2">The sequence shown here is derived from an EMBL/GenBank/DDBJ whole genome shotgun (WGS) entry which is preliminary data.</text>
</comment>
<accession>A0A426ZMV3</accession>
<feature type="compositionally biased region" description="Basic and acidic residues" evidence="1">
    <location>
        <begin position="135"/>
        <end position="149"/>
    </location>
</feature>
<protein>
    <submittedName>
        <fullName evidence="2">Uncharacterized protein</fullName>
    </submittedName>
</protein>